<sequence>MKRIKMKNNTTKFVWDGDNCIDKYTEFIEQYYYDSEKEKMEHKKEMESDGWNDSGQVMEMISGSLMPGAKNPPVHVWFGSYYKTIRE</sequence>
<comment type="caution">
    <text evidence="1">The sequence shown here is derived from an EMBL/GenBank/DDBJ whole genome shotgun (WGS) entry which is preliminary data.</text>
</comment>
<organism evidence="1 3">
    <name type="scientific">Blautia obeum</name>
    <dbReference type="NCBI Taxonomy" id="40520"/>
    <lineage>
        <taxon>Bacteria</taxon>
        <taxon>Bacillati</taxon>
        <taxon>Bacillota</taxon>
        <taxon>Clostridia</taxon>
        <taxon>Lachnospirales</taxon>
        <taxon>Lachnospiraceae</taxon>
        <taxon>Blautia</taxon>
    </lineage>
</organism>
<dbReference type="EMBL" id="QRHZ01000001">
    <property type="protein sequence ID" value="RHG20006.1"/>
    <property type="molecule type" value="Genomic_DNA"/>
</dbReference>
<dbReference type="RefSeq" id="WP_118197328.1">
    <property type="nucleotide sequence ID" value="NZ_CABJDZ010000001.1"/>
</dbReference>
<evidence type="ECO:0000313" key="3">
    <source>
        <dbReference type="Proteomes" id="UP000284220"/>
    </source>
</evidence>
<dbReference type="EMBL" id="QROE01000001">
    <property type="protein sequence ID" value="RHK98237.1"/>
    <property type="molecule type" value="Genomic_DNA"/>
</dbReference>
<dbReference type="AlphaFoldDB" id="A0A414SKB7"/>
<evidence type="ECO:0000313" key="2">
    <source>
        <dbReference type="EMBL" id="RHK98237.1"/>
    </source>
</evidence>
<protein>
    <submittedName>
        <fullName evidence="1">Uncharacterized protein</fullName>
    </submittedName>
</protein>
<gene>
    <name evidence="2" type="ORF">DW040_02725</name>
    <name evidence="1" type="ORF">DW272_02030</name>
</gene>
<dbReference type="Proteomes" id="UP000284267">
    <property type="component" value="Unassembled WGS sequence"/>
</dbReference>
<evidence type="ECO:0000313" key="4">
    <source>
        <dbReference type="Proteomes" id="UP000284267"/>
    </source>
</evidence>
<evidence type="ECO:0000313" key="1">
    <source>
        <dbReference type="EMBL" id="RHG20006.1"/>
    </source>
</evidence>
<name>A0A414SKB7_9FIRM</name>
<reference evidence="3 4" key="1">
    <citation type="submission" date="2018-08" db="EMBL/GenBank/DDBJ databases">
        <title>A genome reference for cultivated species of the human gut microbiota.</title>
        <authorList>
            <person name="Zou Y."/>
            <person name="Xue W."/>
            <person name="Luo G."/>
        </authorList>
    </citation>
    <scope>NUCLEOTIDE SEQUENCE [LARGE SCALE GENOMIC DNA]</scope>
    <source>
        <strain evidence="2 4">AF39-4</strain>
        <strain evidence="1 3">AM22-9LB</strain>
    </source>
</reference>
<proteinExistence type="predicted"/>
<dbReference type="Proteomes" id="UP000284220">
    <property type="component" value="Unassembled WGS sequence"/>
</dbReference>
<accession>A0A414SKB7</accession>